<dbReference type="GO" id="GO:0005789">
    <property type="term" value="C:endoplasmic reticulum membrane"/>
    <property type="evidence" value="ECO:0007669"/>
    <property type="project" value="TreeGrafter"/>
</dbReference>
<accession>A0A1I8NW70</accession>
<feature type="transmembrane region" description="Helical" evidence="10">
    <location>
        <begin position="231"/>
        <end position="252"/>
    </location>
</feature>
<evidence type="ECO:0000256" key="6">
    <source>
        <dbReference type="ARBA" id="ARBA00022989"/>
    </source>
</evidence>
<dbReference type="GO" id="GO:0034625">
    <property type="term" value="P:fatty acid elongation, monounsaturated fatty acid"/>
    <property type="evidence" value="ECO:0007669"/>
    <property type="project" value="TreeGrafter"/>
</dbReference>
<dbReference type="PANTHER" id="PTHR11157">
    <property type="entry name" value="FATTY ACID ACYL TRANSFERASE-RELATED"/>
    <property type="match status" value="1"/>
</dbReference>
<dbReference type="EnsemblMetazoa" id="SCAU002555-RA">
    <property type="protein sequence ID" value="SCAU002555-PA"/>
    <property type="gene ID" value="SCAU002555"/>
</dbReference>
<evidence type="ECO:0000256" key="4">
    <source>
        <dbReference type="ARBA" id="ARBA00022692"/>
    </source>
</evidence>
<evidence type="ECO:0000256" key="3">
    <source>
        <dbReference type="ARBA" id="ARBA00022679"/>
    </source>
</evidence>
<comment type="catalytic activity">
    <reaction evidence="10">
        <text>a very-long-chain acyl-CoA + malonyl-CoA + H(+) = a very-long-chain 3-oxoacyl-CoA + CO2 + CoA</text>
        <dbReference type="Rhea" id="RHEA:32727"/>
        <dbReference type="ChEBI" id="CHEBI:15378"/>
        <dbReference type="ChEBI" id="CHEBI:16526"/>
        <dbReference type="ChEBI" id="CHEBI:57287"/>
        <dbReference type="ChEBI" id="CHEBI:57384"/>
        <dbReference type="ChEBI" id="CHEBI:90725"/>
        <dbReference type="ChEBI" id="CHEBI:90736"/>
        <dbReference type="EC" id="2.3.1.199"/>
    </reaction>
</comment>
<dbReference type="VEuPathDB" id="VectorBase:SCAU002555"/>
<keyword evidence="3 10" id="KW-0808">Transferase</keyword>
<dbReference type="EC" id="2.3.1.199" evidence="10"/>
<keyword evidence="2 10" id="KW-0444">Lipid biosynthesis</keyword>
<dbReference type="GO" id="GO:0034626">
    <property type="term" value="P:fatty acid elongation, polyunsaturated fatty acid"/>
    <property type="evidence" value="ECO:0007669"/>
    <property type="project" value="TreeGrafter"/>
</dbReference>
<keyword evidence="7 10" id="KW-0443">Lipid metabolism</keyword>
<dbReference type="STRING" id="35570.A0A1I8NW70"/>
<gene>
    <name evidence="11" type="primary">106092386</name>
</gene>
<comment type="subcellular location">
    <subcellularLocation>
        <location evidence="1">Membrane</location>
        <topology evidence="1">Multi-pass membrane protein</topology>
    </subcellularLocation>
</comment>
<keyword evidence="5 10" id="KW-0276">Fatty acid metabolism</keyword>
<dbReference type="AlphaFoldDB" id="A0A1I8NW70"/>
<evidence type="ECO:0000256" key="5">
    <source>
        <dbReference type="ARBA" id="ARBA00022832"/>
    </source>
</evidence>
<proteinExistence type="inferred from homology"/>
<evidence type="ECO:0000256" key="10">
    <source>
        <dbReference type="RuleBase" id="RU361115"/>
    </source>
</evidence>
<dbReference type="GO" id="GO:0019367">
    <property type="term" value="P:fatty acid elongation, saturated fatty acid"/>
    <property type="evidence" value="ECO:0007669"/>
    <property type="project" value="TreeGrafter"/>
</dbReference>
<feature type="transmembrane region" description="Helical" evidence="10">
    <location>
        <begin position="27"/>
        <end position="46"/>
    </location>
</feature>
<comment type="similarity">
    <text evidence="10">Belongs to the ELO family.</text>
</comment>
<feature type="transmembrane region" description="Helical" evidence="10">
    <location>
        <begin position="144"/>
        <end position="162"/>
    </location>
</feature>
<evidence type="ECO:0000313" key="12">
    <source>
        <dbReference type="Proteomes" id="UP000095300"/>
    </source>
</evidence>
<evidence type="ECO:0000256" key="8">
    <source>
        <dbReference type="ARBA" id="ARBA00023136"/>
    </source>
</evidence>
<keyword evidence="6 10" id="KW-1133">Transmembrane helix</keyword>
<evidence type="ECO:0000313" key="11">
    <source>
        <dbReference type="EnsemblMetazoa" id="SCAU002555-PA"/>
    </source>
</evidence>
<sequence>MLGELKEHFLTAGGRDPRTRDLPFCTSYRSITLIIVVYVLLVKKIGPAFMAKRKPYNIRWLISLYNFLQVIFNGYLFITTTKYFLFHPKYSWSCMAFDHEETSEETMGLRRMGFLYFLNKVADCFDTVFFVLTKKYGHISVLHVYHHATMVWASFSYINWMLGSQFTIVGYLNTLVHMIMYFYYLLASLKLNINLSRWKKHLTQFQLLQFVYYCLKVIVPLTNNWCNLSRTWLWAVLAENVIMIVLFSNFYYKTYIVKKPKAKK</sequence>
<protein>
    <recommendedName>
        <fullName evidence="10">Elongation of very long chain fatty acids protein</fullName>
        <ecNumber evidence="10">2.3.1.199</ecNumber>
    </recommendedName>
    <alternativeName>
        <fullName evidence="10">Very-long-chain 3-oxoacyl-CoA synthase</fullName>
    </alternativeName>
</protein>
<dbReference type="OrthoDB" id="434092at2759"/>
<organism evidence="11 12">
    <name type="scientific">Stomoxys calcitrans</name>
    <name type="common">Stable fly</name>
    <name type="synonym">Conops calcitrans</name>
    <dbReference type="NCBI Taxonomy" id="35570"/>
    <lineage>
        <taxon>Eukaryota</taxon>
        <taxon>Metazoa</taxon>
        <taxon>Ecdysozoa</taxon>
        <taxon>Arthropoda</taxon>
        <taxon>Hexapoda</taxon>
        <taxon>Insecta</taxon>
        <taxon>Pterygota</taxon>
        <taxon>Neoptera</taxon>
        <taxon>Endopterygota</taxon>
        <taxon>Diptera</taxon>
        <taxon>Brachycera</taxon>
        <taxon>Muscomorpha</taxon>
        <taxon>Muscoidea</taxon>
        <taxon>Muscidae</taxon>
        <taxon>Stomoxys</taxon>
    </lineage>
</organism>
<keyword evidence="12" id="KW-1185">Reference proteome</keyword>
<dbReference type="InterPro" id="IPR002076">
    <property type="entry name" value="ELO_fam"/>
</dbReference>
<evidence type="ECO:0000256" key="7">
    <source>
        <dbReference type="ARBA" id="ARBA00023098"/>
    </source>
</evidence>
<keyword evidence="4 10" id="KW-0812">Transmembrane</keyword>
<keyword evidence="8 10" id="KW-0472">Membrane</keyword>
<feature type="transmembrane region" description="Helical" evidence="10">
    <location>
        <begin position="58"/>
        <end position="78"/>
    </location>
</feature>
<dbReference type="GO" id="GO:0009922">
    <property type="term" value="F:fatty acid elongase activity"/>
    <property type="evidence" value="ECO:0007669"/>
    <property type="project" value="UniProtKB-EC"/>
</dbReference>
<name>A0A1I8NW70_STOCA</name>
<dbReference type="PANTHER" id="PTHR11157:SF116">
    <property type="entry name" value="ELONGATION OF VERY LONG CHAIN FATTY ACIDS PROTEIN-RELATED"/>
    <property type="match status" value="1"/>
</dbReference>
<evidence type="ECO:0000256" key="9">
    <source>
        <dbReference type="ARBA" id="ARBA00023160"/>
    </source>
</evidence>
<reference evidence="11" key="1">
    <citation type="submission" date="2020-05" db="UniProtKB">
        <authorList>
            <consortium name="EnsemblMetazoa"/>
        </authorList>
    </citation>
    <scope>IDENTIFICATION</scope>
    <source>
        <strain evidence="11">USDA</strain>
    </source>
</reference>
<dbReference type="KEGG" id="scac:106092386"/>
<evidence type="ECO:0000256" key="2">
    <source>
        <dbReference type="ARBA" id="ARBA00022516"/>
    </source>
</evidence>
<dbReference type="Proteomes" id="UP000095300">
    <property type="component" value="Unassembled WGS sequence"/>
</dbReference>
<dbReference type="GO" id="GO:0030148">
    <property type="term" value="P:sphingolipid biosynthetic process"/>
    <property type="evidence" value="ECO:0007669"/>
    <property type="project" value="TreeGrafter"/>
</dbReference>
<evidence type="ECO:0000256" key="1">
    <source>
        <dbReference type="ARBA" id="ARBA00004141"/>
    </source>
</evidence>
<feature type="transmembrane region" description="Helical" evidence="10">
    <location>
        <begin position="168"/>
        <end position="186"/>
    </location>
</feature>
<dbReference type="GO" id="GO:0042761">
    <property type="term" value="P:very long-chain fatty acid biosynthetic process"/>
    <property type="evidence" value="ECO:0007669"/>
    <property type="project" value="TreeGrafter"/>
</dbReference>
<dbReference type="Pfam" id="PF01151">
    <property type="entry name" value="ELO"/>
    <property type="match status" value="1"/>
</dbReference>
<keyword evidence="9 10" id="KW-0275">Fatty acid biosynthesis</keyword>